<dbReference type="SUPFAM" id="SSF49299">
    <property type="entry name" value="PKD domain"/>
    <property type="match status" value="3"/>
</dbReference>
<evidence type="ECO:0000256" key="1">
    <source>
        <dbReference type="SAM" id="MobiDB-lite"/>
    </source>
</evidence>
<dbReference type="Pfam" id="PF19406">
    <property type="entry name" value="PKD_5"/>
    <property type="match status" value="1"/>
</dbReference>
<feature type="domain" description="PKD/Chitinase" evidence="3">
    <location>
        <begin position="118"/>
        <end position="203"/>
    </location>
</feature>
<dbReference type="InterPro" id="IPR022409">
    <property type="entry name" value="PKD/Chitinase_dom"/>
</dbReference>
<feature type="domain" description="PKD/Chitinase" evidence="3">
    <location>
        <begin position="1015"/>
        <end position="1092"/>
    </location>
</feature>
<dbReference type="EMBL" id="BAABDI010000035">
    <property type="protein sequence ID" value="GAA3988888.1"/>
    <property type="molecule type" value="Genomic_DNA"/>
</dbReference>
<feature type="compositionally biased region" description="Polar residues" evidence="1">
    <location>
        <begin position="312"/>
        <end position="329"/>
    </location>
</feature>
<gene>
    <name evidence="4" type="ORF">GCM10022407_36810</name>
</gene>
<evidence type="ECO:0000256" key="2">
    <source>
        <dbReference type="SAM" id="SignalP"/>
    </source>
</evidence>
<feature type="chain" id="PRO_5046886636" description="PKD/Chitinase domain-containing protein" evidence="2">
    <location>
        <begin position="24"/>
        <end position="1416"/>
    </location>
</feature>
<dbReference type="InterPro" id="IPR026444">
    <property type="entry name" value="Secre_tail"/>
</dbReference>
<feature type="signal peptide" evidence="2">
    <location>
        <begin position="1"/>
        <end position="23"/>
    </location>
</feature>
<organism evidence="4 5">
    <name type="scientific">Hymenobacter antarcticus</name>
    <dbReference type="NCBI Taxonomy" id="486270"/>
    <lineage>
        <taxon>Bacteria</taxon>
        <taxon>Pseudomonadati</taxon>
        <taxon>Bacteroidota</taxon>
        <taxon>Cytophagia</taxon>
        <taxon>Cytophagales</taxon>
        <taxon>Hymenobacteraceae</taxon>
        <taxon>Hymenobacter</taxon>
    </lineage>
</organism>
<keyword evidence="2" id="KW-0732">Signal</keyword>
<accession>A0ABP7QWG4</accession>
<feature type="region of interest" description="Disordered" evidence="1">
    <location>
        <begin position="312"/>
        <end position="339"/>
    </location>
</feature>
<feature type="domain" description="PKD/Chitinase" evidence="3">
    <location>
        <begin position="205"/>
        <end position="282"/>
    </location>
</feature>
<dbReference type="InterPro" id="IPR013783">
    <property type="entry name" value="Ig-like_fold"/>
</dbReference>
<dbReference type="SMART" id="SM00089">
    <property type="entry name" value="PKD"/>
    <property type="match status" value="5"/>
</dbReference>
<feature type="domain" description="PKD/Chitinase" evidence="3">
    <location>
        <begin position="1256"/>
        <end position="1329"/>
    </location>
</feature>
<proteinExistence type="predicted"/>
<reference evidence="5" key="1">
    <citation type="journal article" date="2019" name="Int. J. Syst. Evol. Microbiol.">
        <title>The Global Catalogue of Microorganisms (GCM) 10K type strain sequencing project: providing services to taxonomists for standard genome sequencing and annotation.</title>
        <authorList>
            <consortium name="The Broad Institute Genomics Platform"/>
            <consortium name="The Broad Institute Genome Sequencing Center for Infectious Disease"/>
            <person name="Wu L."/>
            <person name="Ma J."/>
        </authorList>
    </citation>
    <scope>NUCLEOTIDE SEQUENCE [LARGE SCALE GENOMIC DNA]</scope>
    <source>
        <strain evidence="5">JCM 17217</strain>
    </source>
</reference>
<evidence type="ECO:0000313" key="4">
    <source>
        <dbReference type="EMBL" id="GAA3988888.1"/>
    </source>
</evidence>
<evidence type="ECO:0000313" key="5">
    <source>
        <dbReference type="Proteomes" id="UP001501556"/>
    </source>
</evidence>
<name>A0ABP7QWG4_9BACT</name>
<dbReference type="Proteomes" id="UP001501556">
    <property type="component" value="Unassembled WGS sequence"/>
</dbReference>
<dbReference type="NCBIfam" id="TIGR04183">
    <property type="entry name" value="Por_Secre_tail"/>
    <property type="match status" value="1"/>
</dbReference>
<dbReference type="RefSeq" id="WP_345126715.1">
    <property type="nucleotide sequence ID" value="NZ_BAABDI010000035.1"/>
</dbReference>
<dbReference type="InterPro" id="IPR045828">
    <property type="entry name" value="PKD_Bacteroidetes"/>
</dbReference>
<dbReference type="InterPro" id="IPR035986">
    <property type="entry name" value="PKD_dom_sf"/>
</dbReference>
<evidence type="ECO:0000259" key="3">
    <source>
        <dbReference type="SMART" id="SM00089"/>
    </source>
</evidence>
<dbReference type="Pfam" id="PF18962">
    <property type="entry name" value="Por_Secre_tail"/>
    <property type="match status" value="1"/>
</dbReference>
<protein>
    <recommendedName>
        <fullName evidence="3">PKD/Chitinase domain-containing protein</fullName>
    </recommendedName>
</protein>
<comment type="caution">
    <text evidence="4">The sequence shown here is derived from an EMBL/GenBank/DDBJ whole genome shotgun (WGS) entry which is preliminary data.</text>
</comment>
<sequence>MKHRLLFGFLLALVSLAWGRTGAAATITTSVLNGPTFCQNTAVRVSYTVSGALDPSNVFTAQLSDETGSFAAPVAIGSLAGTAGSTITAALPAGVVTGSGYRVRVVASNPVTIGTDNGQDLTINNIGTVTAGSNSPLCASGNLLLTASTVPGASYSWTGPNGFTSLLQNPTIANVGVNRSGTYTVTANVNGCTATSTVAVTVNALPNASVNPGFGNICAGQSITLNASGGTSYSWSPATGLSSATVASPVASPTASTIYTVTVTNAAGCQSTAQVTVTVRATPVLTVSADRTICAGTSTTLSASGAQNYTWSPSTGLNNPRSATPIASPTTTTTYTVTGDNGGCSATGTVTVTVEPLPTPNAGPDRVLCSGQSAQLGSAPAAGLTYSWSPSTGLSSTSSAQPTITLTNTGTAPRTTVYTLTAVSATGCVGSSTVRVTVNPAVTANAGAARAFCSGGSAPLGGAAPVAGYTYSWSPATGLANATAAQTTVSLTNTTGAPITTTYTLTASSNGCSNTSTVPVTVNPTTSAAFAYNTASYCQSSANPTPTISGTAGGTFTSASGLSLNAATGQINLAASTAGTYTVTYSVGGPCPSTSTQQVTVATPGAAGFSYASAAYCASGANPTATLAAGAAAGTFTASPAGLSLNASTGAINLAASQPGTYTVTNTVAPNGACQAASATTQVSISAVPAAALAVSGPTTICQGSTVTLTANGGSTGATYQFLLNGQAIGGATAATYAATQAGTYSVVITNPGNCTATSAGTTITVNPVATPTVAYGATSYCQNAGTNPGPTVSITGGTFSSATGLSLNGSTGVINLAASQPGTYTVSYSAGSPCPGTGTASVTINAAPSAAFAYASSTLCASGGTATPAITGTTGGTFASTAGLSLNTSTGAIDLAASTAGSYTVTYTVSGTCTAAASASVTITTAPVASFSYPTTSFCAAAQGNVAPVFSGGASAGTFSSTTGLSLDPATGVVNLAASQAGSYVVTNTIAASGSCATTTATAPITISPAPVAGLTAGGSTAICQGTSVLLTATGGGAGATYQFLLNGQAIAGATAASYAASAAGSYAVVVTSASGCSASSAVTAVTVNPATSAAFSYPATGYCLSSPTSTPSIAGTAGGTFAAAAGLSLNAGTGAITPATSTPGTYTVTYSVGGTCPSSSTATVTISAPASAAFNYGSATLCASGTAIPSLATGASAGAFSSTTGLVLNATTGAIDLAASALGTYTITNTVSSTNACGGTSATATVTINPLPVRPTVTAQYNGPTTTLTSSAPTGNQWYLNGTAIAGATDPTYVVNSAAQLGSYTVTTTNANGCLSSPSAPLVVTATARQLADAALQLYPNPTPDGKLTVTLTNAHQAVQLSVLNTLGQVVYRVAVPASAAATQPLDLSALPTGVYLLRATTADGTATRRFVRE</sequence>
<keyword evidence="5" id="KW-1185">Reference proteome</keyword>
<dbReference type="Gene3D" id="2.60.40.10">
    <property type="entry name" value="Immunoglobulins"/>
    <property type="match status" value="4"/>
</dbReference>
<feature type="domain" description="PKD/Chitinase" evidence="3">
    <location>
        <begin position="284"/>
        <end position="357"/>
    </location>
</feature>